<accession>A0A9W2ZZD6</accession>
<dbReference type="Gene3D" id="2.60.120.200">
    <property type="match status" value="1"/>
</dbReference>
<dbReference type="AlphaFoldDB" id="A0A9W2ZZD6"/>
<proteinExistence type="predicted"/>
<dbReference type="SMART" id="SM00276">
    <property type="entry name" value="GLECT"/>
    <property type="match status" value="1"/>
</dbReference>
<dbReference type="OMA" id="CIMCESH"/>
<dbReference type="PANTHER" id="PTHR11346">
    <property type="entry name" value="GALECTIN"/>
    <property type="match status" value="1"/>
</dbReference>
<keyword evidence="1 2" id="KW-0430">Lectin</keyword>
<dbReference type="GeneID" id="106050847"/>
<dbReference type="InterPro" id="IPR044156">
    <property type="entry name" value="Galectin-like"/>
</dbReference>
<evidence type="ECO:0000313" key="4">
    <source>
        <dbReference type="Proteomes" id="UP001165740"/>
    </source>
</evidence>
<evidence type="ECO:0000259" key="3">
    <source>
        <dbReference type="PROSITE" id="PS51304"/>
    </source>
</evidence>
<dbReference type="Pfam" id="PF00337">
    <property type="entry name" value="Gal-bind_lectin"/>
    <property type="match status" value="1"/>
</dbReference>
<dbReference type="OrthoDB" id="6251307at2759"/>
<evidence type="ECO:0000256" key="1">
    <source>
        <dbReference type="ARBA" id="ARBA00022734"/>
    </source>
</evidence>
<dbReference type="Proteomes" id="UP001165740">
    <property type="component" value="Chromosome 3"/>
</dbReference>
<dbReference type="PANTHER" id="PTHR11346:SF147">
    <property type="entry name" value="GALECTIN"/>
    <property type="match status" value="1"/>
</dbReference>
<keyword evidence="4" id="KW-1185">Reference proteome</keyword>
<sequence>MASVSLEKKGEGHYEHHGTPVPCSISLPTLHAGTKILIEGKTLPNAKGFSVNFCAGHNMDHDIAFHYNPRLEMNRVVSNTKHNGGWGAEQISNDVPFGHDKPFKLKIKLTSNGYEVEVSKGPAIHFNHRLPLDKVTHLYLIGDISVSLIKLKAKK</sequence>
<protein>
    <recommendedName>
        <fullName evidence="2">Galectin</fullName>
    </recommendedName>
</protein>
<dbReference type="GO" id="GO:0030246">
    <property type="term" value="F:carbohydrate binding"/>
    <property type="evidence" value="ECO:0007669"/>
    <property type="project" value="UniProtKB-UniRule"/>
</dbReference>
<dbReference type="InterPro" id="IPR013320">
    <property type="entry name" value="ConA-like_dom_sf"/>
</dbReference>
<organism evidence="4 5">
    <name type="scientific">Biomphalaria glabrata</name>
    <name type="common">Bloodfluke planorb</name>
    <name type="synonym">Freshwater snail</name>
    <dbReference type="NCBI Taxonomy" id="6526"/>
    <lineage>
        <taxon>Eukaryota</taxon>
        <taxon>Metazoa</taxon>
        <taxon>Spiralia</taxon>
        <taxon>Lophotrochozoa</taxon>
        <taxon>Mollusca</taxon>
        <taxon>Gastropoda</taxon>
        <taxon>Heterobranchia</taxon>
        <taxon>Euthyneura</taxon>
        <taxon>Panpulmonata</taxon>
        <taxon>Hygrophila</taxon>
        <taxon>Lymnaeoidea</taxon>
        <taxon>Planorbidae</taxon>
        <taxon>Biomphalaria</taxon>
    </lineage>
</organism>
<reference evidence="5" key="1">
    <citation type="submission" date="2025-08" db="UniProtKB">
        <authorList>
            <consortium name="RefSeq"/>
        </authorList>
    </citation>
    <scope>IDENTIFICATION</scope>
</reference>
<gene>
    <name evidence="5" type="primary">LOC106050847</name>
</gene>
<evidence type="ECO:0000313" key="5">
    <source>
        <dbReference type="RefSeq" id="XP_055880291.1"/>
    </source>
</evidence>
<dbReference type="CDD" id="cd00070">
    <property type="entry name" value="GLECT"/>
    <property type="match status" value="1"/>
</dbReference>
<evidence type="ECO:0000256" key="2">
    <source>
        <dbReference type="RuleBase" id="RU102079"/>
    </source>
</evidence>
<dbReference type="SUPFAM" id="SSF49899">
    <property type="entry name" value="Concanavalin A-like lectins/glucanases"/>
    <property type="match status" value="1"/>
</dbReference>
<dbReference type="RefSeq" id="XP_055880291.1">
    <property type="nucleotide sequence ID" value="XM_056024316.1"/>
</dbReference>
<dbReference type="PROSITE" id="PS51304">
    <property type="entry name" value="GALECTIN"/>
    <property type="match status" value="1"/>
</dbReference>
<feature type="domain" description="Galectin" evidence="3">
    <location>
        <begin position="22"/>
        <end position="152"/>
    </location>
</feature>
<dbReference type="InterPro" id="IPR001079">
    <property type="entry name" value="Galectin_CRD"/>
</dbReference>
<dbReference type="SMART" id="SM00908">
    <property type="entry name" value="Gal-bind_lectin"/>
    <property type="match status" value="1"/>
</dbReference>
<name>A0A9W2ZZD6_BIOGL</name>